<evidence type="ECO:0000313" key="2">
    <source>
        <dbReference type="EMBL" id="KAK8224560.1"/>
    </source>
</evidence>
<reference evidence="2 3" key="1">
    <citation type="submission" date="2024-04" db="EMBL/GenBank/DDBJ databases">
        <title>Phyllosticta paracitricarpa is synonymous to the EU quarantine fungus P. citricarpa based on phylogenomic analyses.</title>
        <authorList>
            <consortium name="Lawrence Berkeley National Laboratory"/>
            <person name="Van Ingen-Buijs V.A."/>
            <person name="Van Westerhoven A.C."/>
            <person name="Haridas S."/>
            <person name="Skiadas P."/>
            <person name="Martin F."/>
            <person name="Groenewald J.Z."/>
            <person name="Crous P.W."/>
            <person name="Seidl M.F."/>
        </authorList>
    </citation>
    <scope>NUCLEOTIDE SEQUENCE [LARGE SCALE GENOMIC DNA]</scope>
    <source>
        <strain evidence="2 3">CBS 123374</strain>
    </source>
</reference>
<comment type="caution">
    <text evidence="2">The sequence shown here is derived from an EMBL/GenBank/DDBJ whole genome shotgun (WGS) entry which is preliminary data.</text>
</comment>
<dbReference type="Proteomes" id="UP001492380">
    <property type="component" value="Unassembled WGS sequence"/>
</dbReference>
<name>A0ABR1YAT4_9PEZI</name>
<keyword evidence="3" id="KW-1185">Reference proteome</keyword>
<feature type="region of interest" description="Disordered" evidence="1">
    <location>
        <begin position="170"/>
        <end position="196"/>
    </location>
</feature>
<accession>A0ABR1YAT4</accession>
<proteinExistence type="predicted"/>
<sequence>MKTRAVRLRRDGERREEEKKMCRMKNNCSLDNILLVAVCICECLVSWKSSSSRPPHLPSLPGRPFGRLHGRTYPCYPTFLPGPDLTACGRLDCPSTALSLPFHSHPPSSSFTILIHPTAFAAPHHITLQRSHLHHVPALLHLHLAAPAPLHAPRCATSPCLAYRAHLHEHSPEDDDPGLKSVPGRNPCSPRHVSPSSLSRRRRCYCCCRPPALELQGPTCRPSN</sequence>
<dbReference type="EMBL" id="JBBWRZ010000012">
    <property type="protein sequence ID" value="KAK8224560.1"/>
    <property type="molecule type" value="Genomic_DNA"/>
</dbReference>
<evidence type="ECO:0000313" key="3">
    <source>
        <dbReference type="Proteomes" id="UP001492380"/>
    </source>
</evidence>
<protein>
    <submittedName>
        <fullName evidence="2">Uncharacterized protein</fullName>
    </submittedName>
</protein>
<organism evidence="2 3">
    <name type="scientific">Phyllosticta capitalensis</name>
    <dbReference type="NCBI Taxonomy" id="121624"/>
    <lineage>
        <taxon>Eukaryota</taxon>
        <taxon>Fungi</taxon>
        <taxon>Dikarya</taxon>
        <taxon>Ascomycota</taxon>
        <taxon>Pezizomycotina</taxon>
        <taxon>Dothideomycetes</taxon>
        <taxon>Dothideomycetes incertae sedis</taxon>
        <taxon>Botryosphaeriales</taxon>
        <taxon>Phyllostictaceae</taxon>
        <taxon>Phyllosticta</taxon>
    </lineage>
</organism>
<evidence type="ECO:0000256" key="1">
    <source>
        <dbReference type="SAM" id="MobiDB-lite"/>
    </source>
</evidence>
<gene>
    <name evidence="2" type="ORF">HDK90DRAFT_84384</name>
</gene>